<dbReference type="RefSeq" id="WP_139601210.1">
    <property type="nucleotide sequence ID" value="NZ_VDCQ01000006.1"/>
</dbReference>
<accession>A0A5C4TDT6</accession>
<dbReference type="Proteomes" id="UP000307943">
    <property type="component" value="Unassembled WGS sequence"/>
</dbReference>
<reference evidence="1 2" key="1">
    <citation type="submission" date="2019-05" db="EMBL/GenBank/DDBJ databases">
        <title>We sequenced the genome of Paenibacillus hemerocallicola KCTC 33185 for further insight into its adaptation and study the phylogeny of Paenibacillus.</title>
        <authorList>
            <person name="Narsing Rao M.P."/>
        </authorList>
    </citation>
    <scope>NUCLEOTIDE SEQUENCE [LARGE SCALE GENOMIC DNA]</scope>
    <source>
        <strain evidence="1 2">KCTC 33185</strain>
    </source>
</reference>
<comment type="caution">
    <text evidence="1">The sequence shown here is derived from an EMBL/GenBank/DDBJ whole genome shotgun (WGS) entry which is preliminary data.</text>
</comment>
<dbReference type="OrthoDB" id="2612195at2"/>
<proteinExistence type="predicted"/>
<sequence length="131" mass="14390">MIVSENIAGKLNEFAEQAHDLIFLLRAKQNDEGISSLSAKEMAAVLNTSIPAAKERIEKLIGLGLVEKTGSNSYKVIHSDLERTHYGVVTGLTRVLSDMPNASYKEQAEALGISQKELEIVYGLLVYLIRT</sequence>
<evidence type="ECO:0000313" key="2">
    <source>
        <dbReference type="Proteomes" id="UP000307943"/>
    </source>
</evidence>
<gene>
    <name evidence="1" type="ORF">FE784_05860</name>
</gene>
<dbReference type="EMBL" id="VDCQ01000006">
    <property type="protein sequence ID" value="TNJ67075.1"/>
    <property type="molecule type" value="Genomic_DNA"/>
</dbReference>
<keyword evidence="2" id="KW-1185">Reference proteome</keyword>
<evidence type="ECO:0000313" key="1">
    <source>
        <dbReference type="EMBL" id="TNJ67075.1"/>
    </source>
</evidence>
<name>A0A5C4TDT6_9BACL</name>
<dbReference type="AlphaFoldDB" id="A0A5C4TDT6"/>
<protein>
    <submittedName>
        <fullName evidence="1">Uncharacterized protein</fullName>
    </submittedName>
</protein>
<organism evidence="1 2">
    <name type="scientific">Paenibacillus hemerocallicola</name>
    <dbReference type="NCBI Taxonomy" id="1172614"/>
    <lineage>
        <taxon>Bacteria</taxon>
        <taxon>Bacillati</taxon>
        <taxon>Bacillota</taxon>
        <taxon>Bacilli</taxon>
        <taxon>Bacillales</taxon>
        <taxon>Paenibacillaceae</taxon>
        <taxon>Paenibacillus</taxon>
    </lineage>
</organism>